<evidence type="ECO:0000256" key="5">
    <source>
        <dbReference type="SAM" id="Phobius"/>
    </source>
</evidence>
<dbReference type="PROSITE" id="PS50082">
    <property type="entry name" value="WD_REPEATS_2"/>
    <property type="match status" value="2"/>
</dbReference>
<protein>
    <submittedName>
        <fullName evidence="6">Uncharacterized protein</fullName>
    </submittedName>
</protein>
<dbReference type="InterPro" id="IPR019775">
    <property type="entry name" value="WD40_repeat_CS"/>
</dbReference>
<evidence type="ECO:0000256" key="1">
    <source>
        <dbReference type="ARBA" id="ARBA00022574"/>
    </source>
</evidence>
<feature type="region of interest" description="Disordered" evidence="4">
    <location>
        <begin position="100"/>
        <end position="136"/>
    </location>
</feature>
<feature type="compositionally biased region" description="Low complexity" evidence="4">
    <location>
        <begin position="786"/>
        <end position="800"/>
    </location>
</feature>
<keyword evidence="2" id="KW-0677">Repeat</keyword>
<dbReference type="SMART" id="SM00320">
    <property type="entry name" value="WD40"/>
    <property type="match status" value="3"/>
</dbReference>
<dbReference type="InterPro" id="IPR001680">
    <property type="entry name" value="WD40_rpt"/>
</dbReference>
<feature type="compositionally biased region" description="Polar residues" evidence="4">
    <location>
        <begin position="986"/>
        <end position="1003"/>
    </location>
</feature>
<feature type="compositionally biased region" description="Low complexity" evidence="4">
    <location>
        <begin position="113"/>
        <end position="123"/>
    </location>
</feature>
<feature type="compositionally biased region" description="Low complexity" evidence="4">
    <location>
        <begin position="477"/>
        <end position="730"/>
    </location>
</feature>
<dbReference type="InterPro" id="IPR036322">
    <property type="entry name" value="WD40_repeat_dom_sf"/>
</dbReference>
<gene>
    <name evidence="6" type="ORF">CXQ87_001868</name>
</gene>
<feature type="compositionally biased region" description="Polar residues" evidence="4">
    <location>
        <begin position="22"/>
        <end position="35"/>
    </location>
</feature>
<dbReference type="RefSeq" id="XP_025334690.1">
    <property type="nucleotide sequence ID" value="XM_025480390.1"/>
</dbReference>
<dbReference type="PANTHER" id="PTHR19919">
    <property type="entry name" value="WD REPEAT CONTAINING PROTEIN"/>
    <property type="match status" value="1"/>
</dbReference>
<evidence type="ECO:0000313" key="6">
    <source>
        <dbReference type="EMBL" id="PVH13750.1"/>
    </source>
</evidence>
<feature type="compositionally biased region" description="Acidic residues" evidence="4">
    <location>
        <begin position="746"/>
        <end position="785"/>
    </location>
</feature>
<evidence type="ECO:0000256" key="4">
    <source>
        <dbReference type="SAM" id="MobiDB-lite"/>
    </source>
</evidence>
<keyword evidence="5" id="KW-0472">Membrane</keyword>
<feature type="compositionally biased region" description="Low complexity" evidence="4">
    <location>
        <begin position="461"/>
        <end position="470"/>
    </location>
</feature>
<feature type="region of interest" description="Disordered" evidence="4">
    <location>
        <begin position="458"/>
        <end position="800"/>
    </location>
</feature>
<dbReference type="SUPFAM" id="SSF50978">
    <property type="entry name" value="WD40 repeat-like"/>
    <property type="match status" value="1"/>
</dbReference>
<dbReference type="AlphaFoldDB" id="A0A2V1A6N9"/>
<keyword evidence="7" id="KW-1185">Reference proteome</keyword>
<dbReference type="VEuPathDB" id="FungiDB:CXQ87_001868"/>
<keyword evidence="1 3" id="KW-0853">WD repeat</keyword>
<feature type="region of interest" description="Disordered" evidence="4">
    <location>
        <begin position="979"/>
        <end position="1018"/>
    </location>
</feature>
<organism evidence="6 7">
    <name type="scientific">Candidozyma duobushaemuli</name>
    <dbReference type="NCBI Taxonomy" id="1231522"/>
    <lineage>
        <taxon>Eukaryota</taxon>
        <taxon>Fungi</taxon>
        <taxon>Dikarya</taxon>
        <taxon>Ascomycota</taxon>
        <taxon>Saccharomycotina</taxon>
        <taxon>Pichiomycetes</taxon>
        <taxon>Metschnikowiaceae</taxon>
        <taxon>Candidozyma</taxon>
    </lineage>
</organism>
<dbReference type="Pfam" id="PF00400">
    <property type="entry name" value="WD40"/>
    <property type="match status" value="2"/>
</dbReference>
<dbReference type="EMBL" id="PKFP01000001">
    <property type="protein sequence ID" value="PVH13750.1"/>
    <property type="molecule type" value="Genomic_DNA"/>
</dbReference>
<feature type="region of interest" description="Disordered" evidence="4">
    <location>
        <begin position="1"/>
        <end position="37"/>
    </location>
</feature>
<dbReference type="PROSITE" id="PS00678">
    <property type="entry name" value="WD_REPEATS_1"/>
    <property type="match status" value="1"/>
</dbReference>
<name>A0A2V1A6N9_9ASCO</name>
<dbReference type="Gene3D" id="2.130.10.10">
    <property type="entry name" value="YVTN repeat-like/Quinoprotein amine dehydrogenase"/>
    <property type="match status" value="1"/>
</dbReference>
<feature type="repeat" description="WD" evidence="3">
    <location>
        <begin position="390"/>
        <end position="424"/>
    </location>
</feature>
<sequence>MDWQQLRPKRSSLSGLSQQGSYTSYPISPRQNQSRFAYPNYPDEQAVQDNGNIRASYYSSQHPLFCADWVSTDPTNDWVVLSSFREGYSNRVQVVHGSLYNNKEDPEDPGIGSPTVSDTSSSSEESRTKDSPSCAGGAFDWTNVAETAVEYPLTNVQWDPSMASSGVLRLGASSEVLRLYKVEQDPDKLKMDGRFPLVQTHLLANNSTANSANGDVQDINTFPPVTSFDWNKADPSMIITSSVDTTCTVWDLNRSHSLGKDRDTAHVKTQLIAHDSEVFDVKFLHESTNVFASVSNDGSMRVFDLRSLEHSTIIYEPTRAPPLASSVPATAQAHYNPQALLKLSTSNVDQNYLATVGVNSNQVLVIDMRMPGLPVVKLDCSFGGMSQAAVNTIQWHPSTNWLATAGDDCQALVWDLTSGNKEVGTVVDTPAMAYTEELEVNNDNIVIFQRDVSSDLNQTASTTQSFSSGPTFPPTTTPSSSPSPSSISSSSSSTFQQSSGSLSSARSSQSASISVPQTSSSGSFASSPTSSSGFFSSSTTPGSRSHSDNYSTSLSSTMSSVHSEPTPSTSSSFDTTSSEIPTSSSSPITSSSSPTLSSSFSSPTLSSLTSSSSAPPTLPPSSSSWSSPSSSDPPESTMSSYTTSSESSSSSTPSSSTQESSSSTLPSSSSEPTFESSSETSSFIPSTEPSSSWKPPSSSGPTSSSSFFASSTYSEEPSSSEEPSTSWSESSSEHEPVKLVTPELEPGPEPEFESELEPESESELEPESEPELESESEFESDETTSEPESSSSSSSVTSSASHSITSFTSESSEYAGYYSTVSVLPDTTITSLVAVPTSADNSGSGGGTSQRNAKLIGGLVGSIGGTILIGSLVVLFLFLKKRRSRVTNHSPDFADDTSGDSNEKSGFKKLFGIGAGGAAGAATVDSYNDLEKHLESRAASSDPFLGGGVGGHNNAAHDTSDDFAYRGVSNSNNLDSIFHGSGTATGGNSNDGTGGLNSSSASNRGPGHSRMNSDVNRMDTMPEDSYDYDQKYASMGSTHVREQSSEFEDDDMFFQAHNHAPLLDEENYSNNSRSRFFEEI</sequence>
<evidence type="ECO:0000256" key="2">
    <source>
        <dbReference type="ARBA" id="ARBA00022737"/>
    </source>
</evidence>
<accession>A0A2V1A6N9</accession>
<feature type="transmembrane region" description="Helical" evidence="5">
    <location>
        <begin position="855"/>
        <end position="879"/>
    </location>
</feature>
<dbReference type="InterPro" id="IPR045159">
    <property type="entry name" value="DCAF7-like"/>
</dbReference>
<feature type="compositionally biased region" description="Low complexity" evidence="4">
    <location>
        <begin position="11"/>
        <end position="21"/>
    </location>
</feature>
<proteinExistence type="predicted"/>
<dbReference type="InterPro" id="IPR015943">
    <property type="entry name" value="WD40/YVTN_repeat-like_dom_sf"/>
</dbReference>
<keyword evidence="5" id="KW-1133">Transmembrane helix</keyword>
<feature type="repeat" description="WD" evidence="3">
    <location>
        <begin position="271"/>
        <end position="313"/>
    </location>
</feature>
<keyword evidence="5" id="KW-0812">Transmembrane</keyword>
<reference evidence="6 7" key="1">
    <citation type="submission" date="2017-12" db="EMBL/GenBank/DDBJ databases">
        <title>Genome Sequence of the Amphotericin B-resistant Candida duobushaemulonii strain, B09383.</title>
        <authorList>
            <person name="Chow N.A."/>
            <person name="Gade L."/>
            <person name="Batra D."/>
            <person name="Rowe L.A."/>
            <person name="Loparev V.N."/>
            <person name="Litvintseva A.P."/>
        </authorList>
    </citation>
    <scope>NUCLEOTIDE SEQUENCE [LARGE SCALE GENOMIC DNA]</scope>
    <source>
        <strain evidence="6 7">B09383</strain>
    </source>
</reference>
<dbReference type="Proteomes" id="UP000244406">
    <property type="component" value="Unassembled WGS sequence"/>
</dbReference>
<comment type="caution">
    <text evidence="6">The sequence shown here is derived from an EMBL/GenBank/DDBJ whole genome shotgun (WGS) entry which is preliminary data.</text>
</comment>
<dbReference type="GeneID" id="37001868"/>
<evidence type="ECO:0000256" key="3">
    <source>
        <dbReference type="PROSITE-ProRule" id="PRU00221"/>
    </source>
</evidence>
<evidence type="ECO:0000313" key="7">
    <source>
        <dbReference type="Proteomes" id="UP000244406"/>
    </source>
</evidence>